<dbReference type="AlphaFoldDB" id="A0A1H6KQ16"/>
<evidence type="ECO:0000313" key="9">
    <source>
        <dbReference type="Proteomes" id="UP000176204"/>
    </source>
</evidence>
<feature type="domain" description="RNA polymerase sigma-70 region 2" evidence="6">
    <location>
        <begin position="33"/>
        <end position="95"/>
    </location>
</feature>
<dbReference type="InterPro" id="IPR013324">
    <property type="entry name" value="RNA_pol_sigma_r3/r4-like"/>
</dbReference>
<organism evidence="8 9">
    <name type="scientific">Akkermansia glycaniphila</name>
    <dbReference type="NCBI Taxonomy" id="1679444"/>
    <lineage>
        <taxon>Bacteria</taxon>
        <taxon>Pseudomonadati</taxon>
        <taxon>Verrucomicrobiota</taxon>
        <taxon>Verrucomicrobiia</taxon>
        <taxon>Verrucomicrobiales</taxon>
        <taxon>Akkermansiaceae</taxon>
        <taxon>Akkermansia</taxon>
    </lineage>
</organism>
<dbReference type="GO" id="GO:0006352">
    <property type="term" value="P:DNA-templated transcription initiation"/>
    <property type="evidence" value="ECO:0007669"/>
    <property type="project" value="InterPro"/>
</dbReference>
<dbReference type="InterPro" id="IPR013325">
    <property type="entry name" value="RNA_pol_sigma_r2"/>
</dbReference>
<dbReference type="RefSeq" id="WP_083385493.1">
    <property type="nucleotide sequence ID" value="NZ_LT629973.1"/>
</dbReference>
<reference evidence="9" key="1">
    <citation type="submission" date="2016-09" db="EMBL/GenBank/DDBJ databases">
        <authorList>
            <person name="Koehorst J."/>
        </authorList>
    </citation>
    <scope>NUCLEOTIDE SEQUENCE [LARGE SCALE GENOMIC DNA]</scope>
</reference>
<evidence type="ECO:0000313" key="8">
    <source>
        <dbReference type="EMBL" id="SEH73966.1"/>
    </source>
</evidence>
<dbReference type="InterPro" id="IPR039425">
    <property type="entry name" value="RNA_pol_sigma-70-like"/>
</dbReference>
<dbReference type="Pfam" id="PF04542">
    <property type="entry name" value="Sigma70_r2"/>
    <property type="match status" value="1"/>
</dbReference>
<gene>
    <name evidence="8" type="ORF">PYTT_0361</name>
</gene>
<keyword evidence="3" id="KW-0731">Sigma factor</keyword>
<dbReference type="Gene3D" id="1.10.1740.10">
    <property type="match status" value="1"/>
</dbReference>
<comment type="similarity">
    <text evidence="1">Belongs to the sigma-70 factor family. ECF subfamily.</text>
</comment>
<name>A0A1H6KQ16_9BACT</name>
<dbReference type="InterPro" id="IPR014284">
    <property type="entry name" value="RNA_pol_sigma-70_dom"/>
</dbReference>
<evidence type="ECO:0000256" key="4">
    <source>
        <dbReference type="ARBA" id="ARBA00023125"/>
    </source>
</evidence>
<sequence>MMEDESNTSCEEKGSELPPGIPIDWEAWLATQGPRLLLFARQQARREHEAEDILQDALVKLVRKVESGALPRIPECWAAYVYKVIHSLAINYGKKTDLRLIREGEAYMESEHIESSPWLQSESDLDALKKDIETRLRDMPSKFSEVVILRIWGDLTFREIAETLDIPLNTVTSRYRYGIAHLRKSVSEIADPQS</sequence>
<evidence type="ECO:0000256" key="5">
    <source>
        <dbReference type="ARBA" id="ARBA00023163"/>
    </source>
</evidence>
<dbReference type="InterPro" id="IPR007627">
    <property type="entry name" value="RNA_pol_sigma70_r2"/>
</dbReference>
<keyword evidence="4" id="KW-0238">DNA-binding</keyword>
<dbReference type="Pfam" id="PF04545">
    <property type="entry name" value="Sigma70_r4"/>
    <property type="match status" value="1"/>
</dbReference>
<protein>
    <submittedName>
        <fullName evidence="8">Rna polymerase sigma factor region 2</fullName>
    </submittedName>
</protein>
<dbReference type="OrthoDB" id="196856at2"/>
<keyword evidence="5" id="KW-0804">Transcription</keyword>
<evidence type="ECO:0000259" key="6">
    <source>
        <dbReference type="Pfam" id="PF04542"/>
    </source>
</evidence>
<evidence type="ECO:0000256" key="3">
    <source>
        <dbReference type="ARBA" id="ARBA00023082"/>
    </source>
</evidence>
<dbReference type="GO" id="GO:0016987">
    <property type="term" value="F:sigma factor activity"/>
    <property type="evidence" value="ECO:0007669"/>
    <property type="project" value="UniProtKB-KW"/>
</dbReference>
<keyword evidence="9" id="KW-1185">Reference proteome</keyword>
<dbReference type="Proteomes" id="UP000176204">
    <property type="component" value="Chromosome I"/>
</dbReference>
<feature type="domain" description="RNA polymerase sigma-70 region 4" evidence="7">
    <location>
        <begin position="136"/>
        <end position="184"/>
    </location>
</feature>
<dbReference type="KEGG" id="agl:PYTT_0361"/>
<dbReference type="Gene3D" id="1.10.10.10">
    <property type="entry name" value="Winged helix-like DNA-binding domain superfamily/Winged helix DNA-binding domain"/>
    <property type="match status" value="1"/>
</dbReference>
<dbReference type="EMBL" id="LT629973">
    <property type="protein sequence ID" value="SEH73966.1"/>
    <property type="molecule type" value="Genomic_DNA"/>
</dbReference>
<dbReference type="SUPFAM" id="SSF88946">
    <property type="entry name" value="Sigma2 domain of RNA polymerase sigma factors"/>
    <property type="match status" value="1"/>
</dbReference>
<dbReference type="GO" id="GO:0003677">
    <property type="term" value="F:DNA binding"/>
    <property type="evidence" value="ECO:0007669"/>
    <property type="project" value="UniProtKB-KW"/>
</dbReference>
<dbReference type="InterPro" id="IPR036388">
    <property type="entry name" value="WH-like_DNA-bd_sf"/>
</dbReference>
<evidence type="ECO:0000256" key="2">
    <source>
        <dbReference type="ARBA" id="ARBA00023015"/>
    </source>
</evidence>
<dbReference type="PANTHER" id="PTHR43133:SF8">
    <property type="entry name" value="RNA POLYMERASE SIGMA FACTOR HI_1459-RELATED"/>
    <property type="match status" value="1"/>
</dbReference>
<evidence type="ECO:0000256" key="1">
    <source>
        <dbReference type="ARBA" id="ARBA00010641"/>
    </source>
</evidence>
<dbReference type="PANTHER" id="PTHR43133">
    <property type="entry name" value="RNA POLYMERASE ECF-TYPE SIGMA FACTO"/>
    <property type="match status" value="1"/>
</dbReference>
<accession>A0A1H6KQ16</accession>
<dbReference type="STRING" id="1679444.PYTT_0361"/>
<keyword evidence="2" id="KW-0805">Transcription regulation</keyword>
<dbReference type="NCBIfam" id="TIGR02937">
    <property type="entry name" value="sigma70-ECF"/>
    <property type="match status" value="1"/>
</dbReference>
<dbReference type="InterPro" id="IPR007630">
    <property type="entry name" value="RNA_pol_sigma70_r4"/>
</dbReference>
<evidence type="ECO:0000259" key="7">
    <source>
        <dbReference type="Pfam" id="PF04545"/>
    </source>
</evidence>
<proteinExistence type="inferred from homology"/>
<dbReference type="SUPFAM" id="SSF88659">
    <property type="entry name" value="Sigma3 and sigma4 domains of RNA polymerase sigma factors"/>
    <property type="match status" value="1"/>
</dbReference>